<dbReference type="OrthoDB" id="9809364at2"/>
<evidence type="ECO:0000313" key="2">
    <source>
        <dbReference type="Proteomes" id="UP000294887"/>
    </source>
</evidence>
<sequence>MWKGIYKRYAWGGFNTEGAEKLLNSGYLAIYEENNTLKILSTNDFSPLLDLGKGNIFKVISEKYLYLSYGNTLKKLHIDNFSLEKVCTTNEKNILIFDDTYCLSSTLTRKPKWSYSYELKSLSSCDTYYQWNYKNTLYSIVNGDLLLSDESSNNKCLKRISPNTDTELWRFDFNDDSSGRHYMQVVDDILVIGLQYHNQGEYQNNTHYNLVGLNVNTGKVLWEILKQPLYPIYQYSKESKKLYTFGDSIFQVVNPISGVIEKEIDFISDYPHLRASTHKNYLSNGGYLYFASNGYDEILKTYLPQVGVINTDNHELECLVDIEIDLEIISKASNALNSAPIIHDDRMYIIDCDSNIYILENQ</sequence>
<proteinExistence type="predicted"/>
<dbReference type="RefSeq" id="WP_131905119.1">
    <property type="nucleotide sequence ID" value="NZ_BAAAFU010000004.1"/>
</dbReference>
<comment type="caution">
    <text evidence="1">The sequence shown here is derived from an EMBL/GenBank/DDBJ whole genome shotgun (WGS) entry which is preliminary data.</text>
</comment>
<dbReference type="InterPro" id="IPR015943">
    <property type="entry name" value="WD40/YVTN_repeat-like_dom_sf"/>
</dbReference>
<dbReference type="InterPro" id="IPR011047">
    <property type="entry name" value="Quinoprotein_ADH-like_sf"/>
</dbReference>
<dbReference type="Gene3D" id="2.130.10.10">
    <property type="entry name" value="YVTN repeat-like/Quinoprotein amine dehydrogenase"/>
    <property type="match status" value="1"/>
</dbReference>
<protein>
    <recommendedName>
        <fullName evidence="3">Pyrroloquinoline-quinone binding quinoprotein</fullName>
    </recommendedName>
</protein>
<organism evidence="1 2">
    <name type="scientific">Cocleimonas flava</name>
    <dbReference type="NCBI Taxonomy" id="634765"/>
    <lineage>
        <taxon>Bacteria</taxon>
        <taxon>Pseudomonadati</taxon>
        <taxon>Pseudomonadota</taxon>
        <taxon>Gammaproteobacteria</taxon>
        <taxon>Thiotrichales</taxon>
        <taxon>Thiotrichaceae</taxon>
        <taxon>Cocleimonas</taxon>
    </lineage>
</organism>
<reference evidence="1 2" key="1">
    <citation type="submission" date="2019-03" db="EMBL/GenBank/DDBJ databases">
        <title>Genomic Encyclopedia of Type Strains, Phase IV (KMG-IV): sequencing the most valuable type-strain genomes for metagenomic binning, comparative biology and taxonomic classification.</title>
        <authorList>
            <person name="Goeker M."/>
        </authorList>
    </citation>
    <scope>NUCLEOTIDE SEQUENCE [LARGE SCALE GENOMIC DNA]</scope>
    <source>
        <strain evidence="1 2">DSM 24830</strain>
    </source>
</reference>
<dbReference type="SUPFAM" id="SSF50998">
    <property type="entry name" value="Quinoprotein alcohol dehydrogenase-like"/>
    <property type="match status" value="1"/>
</dbReference>
<evidence type="ECO:0000313" key="1">
    <source>
        <dbReference type="EMBL" id="TCJ86785.1"/>
    </source>
</evidence>
<gene>
    <name evidence="1" type="ORF">EV695_1283</name>
</gene>
<keyword evidence="2" id="KW-1185">Reference proteome</keyword>
<evidence type="ECO:0008006" key="3">
    <source>
        <dbReference type="Google" id="ProtNLM"/>
    </source>
</evidence>
<accession>A0A4V6NCF0</accession>
<dbReference type="AlphaFoldDB" id="A0A4V6NCF0"/>
<name>A0A4V6NCF0_9GAMM</name>
<dbReference type="Proteomes" id="UP000294887">
    <property type="component" value="Unassembled WGS sequence"/>
</dbReference>
<dbReference type="EMBL" id="SMFQ01000003">
    <property type="protein sequence ID" value="TCJ86785.1"/>
    <property type="molecule type" value="Genomic_DNA"/>
</dbReference>